<dbReference type="PRINTS" id="PR01415">
    <property type="entry name" value="ANKYRIN"/>
</dbReference>
<name>A0A9W9V0N1_9EURO</name>
<dbReference type="Proteomes" id="UP001147782">
    <property type="component" value="Unassembled WGS sequence"/>
</dbReference>
<evidence type="ECO:0008006" key="6">
    <source>
        <dbReference type="Google" id="ProtNLM"/>
    </source>
</evidence>
<dbReference type="Gene3D" id="1.25.40.20">
    <property type="entry name" value="Ankyrin repeat-containing domain"/>
    <property type="match status" value="1"/>
</dbReference>
<sequence>MPFLAVPNEIVLLIAEELQSQADLSALAQVDRRSYRLLRDVLYQYNLHHHNGDGIFQAAKKGSASAVAQFVELGYPEWSSASRGGPDEKKNGPKIPVEEGTRFLPAPIQLAALQGHNHVVEYLLSCSQSPPGDASMSLPPAAESGDMALVSMLVEYGADIDYQHRDTSTWDLWRAPTALSTAARRGHLALVEFLLDNGANINCRTGLSHLVSSHLGKTPLDLAVENGHEDVVRELVARGAIIDPECLHMAITRSSKSILEHLLTKVEFGDIQSQIDFLETAIGNDDMEVIKMLLDKGLDQEHALVTAITHDKEAIVTLLLEQGTNPDTPSVSWPRKPAIKAAIGRRHIGIIKALLCHRAHVDTEDLRFVRDSANHVPQQIAELVERFPVFRFSRNLGLSIGPRGYPFY</sequence>
<evidence type="ECO:0000313" key="4">
    <source>
        <dbReference type="EMBL" id="KAJ5364493.1"/>
    </source>
</evidence>
<dbReference type="SUPFAM" id="SSF48403">
    <property type="entry name" value="Ankyrin repeat"/>
    <property type="match status" value="1"/>
</dbReference>
<dbReference type="InterPro" id="IPR050745">
    <property type="entry name" value="Multifunctional_regulatory"/>
</dbReference>
<dbReference type="EMBL" id="JAPZBS010000008">
    <property type="protein sequence ID" value="KAJ5364493.1"/>
    <property type="molecule type" value="Genomic_DNA"/>
</dbReference>
<reference evidence="4" key="1">
    <citation type="submission" date="2022-11" db="EMBL/GenBank/DDBJ databases">
        <authorList>
            <person name="Petersen C."/>
        </authorList>
    </citation>
    <scope>NUCLEOTIDE SEQUENCE</scope>
    <source>
        <strain evidence="4">IBT 29864</strain>
    </source>
</reference>
<keyword evidence="1" id="KW-0677">Repeat</keyword>
<reference evidence="4" key="2">
    <citation type="journal article" date="2023" name="IMA Fungus">
        <title>Comparative genomic study of the Penicillium genus elucidates a diverse pangenome and 15 lateral gene transfer events.</title>
        <authorList>
            <person name="Petersen C."/>
            <person name="Sorensen T."/>
            <person name="Nielsen M.R."/>
            <person name="Sondergaard T.E."/>
            <person name="Sorensen J.L."/>
            <person name="Fitzpatrick D.A."/>
            <person name="Frisvad J.C."/>
            <person name="Nielsen K.L."/>
        </authorList>
    </citation>
    <scope>NUCLEOTIDE SEQUENCE</scope>
    <source>
        <strain evidence="4">IBT 29864</strain>
    </source>
</reference>
<dbReference type="InterPro" id="IPR002110">
    <property type="entry name" value="Ankyrin_rpt"/>
</dbReference>
<dbReference type="AlphaFoldDB" id="A0A9W9V0N1"/>
<dbReference type="PROSITE" id="PS50297">
    <property type="entry name" value="ANK_REP_REGION"/>
    <property type="match status" value="2"/>
</dbReference>
<accession>A0A9W9V0N1</accession>
<dbReference type="PANTHER" id="PTHR24189:SF50">
    <property type="entry name" value="ANKYRIN REPEAT AND SOCS BOX PROTEIN 2"/>
    <property type="match status" value="1"/>
</dbReference>
<dbReference type="SMART" id="SM00248">
    <property type="entry name" value="ANK"/>
    <property type="match status" value="6"/>
</dbReference>
<evidence type="ECO:0000256" key="2">
    <source>
        <dbReference type="ARBA" id="ARBA00023043"/>
    </source>
</evidence>
<organism evidence="4 5">
    <name type="scientific">Penicillium cataractarum</name>
    <dbReference type="NCBI Taxonomy" id="2100454"/>
    <lineage>
        <taxon>Eukaryota</taxon>
        <taxon>Fungi</taxon>
        <taxon>Dikarya</taxon>
        <taxon>Ascomycota</taxon>
        <taxon>Pezizomycotina</taxon>
        <taxon>Eurotiomycetes</taxon>
        <taxon>Eurotiomycetidae</taxon>
        <taxon>Eurotiales</taxon>
        <taxon>Aspergillaceae</taxon>
        <taxon>Penicillium</taxon>
    </lineage>
</organism>
<feature type="repeat" description="ANK" evidence="3">
    <location>
        <begin position="133"/>
        <end position="165"/>
    </location>
</feature>
<dbReference type="GeneID" id="81442298"/>
<proteinExistence type="predicted"/>
<comment type="caution">
    <text evidence="4">The sequence shown here is derived from an EMBL/GenBank/DDBJ whole genome shotgun (WGS) entry which is preliminary data.</text>
</comment>
<evidence type="ECO:0000256" key="3">
    <source>
        <dbReference type="PROSITE-ProRule" id="PRU00023"/>
    </source>
</evidence>
<feature type="repeat" description="ANK" evidence="3">
    <location>
        <begin position="174"/>
        <end position="206"/>
    </location>
</feature>
<dbReference type="PROSITE" id="PS50088">
    <property type="entry name" value="ANK_REPEAT"/>
    <property type="match status" value="3"/>
</dbReference>
<feature type="repeat" description="ANK" evidence="3">
    <location>
        <begin position="215"/>
        <end position="243"/>
    </location>
</feature>
<gene>
    <name evidence="4" type="ORF">N7496_010206</name>
</gene>
<dbReference type="OrthoDB" id="4306342at2759"/>
<dbReference type="RefSeq" id="XP_056552119.1">
    <property type="nucleotide sequence ID" value="XM_056703119.1"/>
</dbReference>
<dbReference type="InterPro" id="IPR036770">
    <property type="entry name" value="Ankyrin_rpt-contain_sf"/>
</dbReference>
<keyword evidence="2 3" id="KW-0040">ANK repeat</keyword>
<dbReference type="Pfam" id="PF12796">
    <property type="entry name" value="Ank_2"/>
    <property type="match status" value="1"/>
</dbReference>
<dbReference type="PANTHER" id="PTHR24189">
    <property type="entry name" value="MYOTROPHIN"/>
    <property type="match status" value="1"/>
</dbReference>
<keyword evidence="5" id="KW-1185">Reference proteome</keyword>
<evidence type="ECO:0000313" key="5">
    <source>
        <dbReference type="Proteomes" id="UP001147782"/>
    </source>
</evidence>
<protein>
    <recommendedName>
        <fullName evidence="6">F-box domain-containing protein</fullName>
    </recommendedName>
</protein>
<evidence type="ECO:0000256" key="1">
    <source>
        <dbReference type="ARBA" id="ARBA00022737"/>
    </source>
</evidence>